<organism evidence="2 3">
    <name type="scientific">Martelella alba</name>
    <dbReference type="NCBI Taxonomy" id="2590451"/>
    <lineage>
        <taxon>Bacteria</taxon>
        <taxon>Pseudomonadati</taxon>
        <taxon>Pseudomonadota</taxon>
        <taxon>Alphaproteobacteria</taxon>
        <taxon>Hyphomicrobiales</taxon>
        <taxon>Aurantimonadaceae</taxon>
        <taxon>Martelella</taxon>
    </lineage>
</organism>
<feature type="signal peptide" evidence="1">
    <location>
        <begin position="1"/>
        <end position="24"/>
    </location>
</feature>
<comment type="caution">
    <text evidence="2">The sequence shown here is derived from an EMBL/GenBank/DDBJ whole genome shotgun (WGS) entry which is preliminary data.</text>
</comment>
<dbReference type="AlphaFoldDB" id="A0A506U0F5"/>
<evidence type="ECO:0000256" key="1">
    <source>
        <dbReference type="SAM" id="SignalP"/>
    </source>
</evidence>
<protein>
    <recommendedName>
        <fullName evidence="4">PepSY domain-containing protein</fullName>
    </recommendedName>
</protein>
<accession>A0A506U0F5</accession>
<sequence>MSMVTIKNSVIAAAVFAFLPLTFAASGASAMDDGVASAIQSLGLTDISQQYRNVQGVAFRGILPDGTPVRVNLDRNGDITEVEARDKLGFEARQVEAIVPEAVQANPAYPAQAKIWKLELHDGELVAIKGYIPGTSAVDAEFGPNGDAVGVTAQR</sequence>
<name>A0A506U0F5_9HYPH</name>
<dbReference type="Proteomes" id="UP000318801">
    <property type="component" value="Unassembled WGS sequence"/>
</dbReference>
<proteinExistence type="predicted"/>
<evidence type="ECO:0000313" key="2">
    <source>
        <dbReference type="EMBL" id="TPW27812.1"/>
    </source>
</evidence>
<keyword evidence="1" id="KW-0732">Signal</keyword>
<evidence type="ECO:0008006" key="4">
    <source>
        <dbReference type="Google" id="ProtNLM"/>
    </source>
</evidence>
<feature type="chain" id="PRO_5021342222" description="PepSY domain-containing protein" evidence="1">
    <location>
        <begin position="25"/>
        <end position="155"/>
    </location>
</feature>
<keyword evidence="3" id="KW-1185">Reference proteome</keyword>
<gene>
    <name evidence="2" type="ORF">FJU08_18965</name>
</gene>
<reference evidence="2 3" key="1">
    <citation type="submission" date="2019-06" db="EMBL/GenBank/DDBJ databases">
        <authorList>
            <person name="Li M."/>
        </authorList>
    </citation>
    <scope>NUCLEOTIDE SEQUENCE [LARGE SCALE GENOMIC DNA]</scope>
    <source>
        <strain evidence="2 3">BGMRC2036</strain>
    </source>
</reference>
<evidence type="ECO:0000313" key="3">
    <source>
        <dbReference type="Proteomes" id="UP000318801"/>
    </source>
</evidence>
<dbReference type="EMBL" id="VHLG01000015">
    <property type="protein sequence ID" value="TPW27812.1"/>
    <property type="molecule type" value="Genomic_DNA"/>
</dbReference>